<protein>
    <submittedName>
        <fullName evidence="1">Uncharacterized protein</fullName>
    </submittedName>
</protein>
<accession>A0ACB9QDF4</accession>
<evidence type="ECO:0000313" key="2">
    <source>
        <dbReference type="Proteomes" id="UP001057402"/>
    </source>
</evidence>
<name>A0ACB9QDF4_9MYRT</name>
<sequence>MCGGSIISDYLEPSSSSSSTTHSYPKDLWSQLQLDPPYSHSLGLQPGNGPRIHNHPQDSWQSVTTAAQKKKQGAAESSSRPRKTIFRGIRRRPWGKWAAEIRDPVKGKRVWLGTFGCAEDAARAYDQAARRIRGNKAKLNFSQQPPDAAQPPPPPKKSESVSEAEIELKEQISSLEEFLLAVNDDLPGMSSESDPAGLWILQELVKHNPLQCDINQLAS</sequence>
<reference evidence="2" key="1">
    <citation type="journal article" date="2023" name="Front. Plant Sci.">
        <title>Chromosomal-level genome assembly of Melastoma candidum provides insights into trichome evolution.</title>
        <authorList>
            <person name="Zhong Y."/>
            <person name="Wu W."/>
            <person name="Sun C."/>
            <person name="Zou P."/>
            <person name="Liu Y."/>
            <person name="Dai S."/>
            <person name="Zhou R."/>
        </authorList>
    </citation>
    <scope>NUCLEOTIDE SEQUENCE [LARGE SCALE GENOMIC DNA]</scope>
</reference>
<comment type="caution">
    <text evidence="1">The sequence shown here is derived from an EMBL/GenBank/DDBJ whole genome shotgun (WGS) entry which is preliminary data.</text>
</comment>
<keyword evidence="2" id="KW-1185">Reference proteome</keyword>
<gene>
    <name evidence="1" type="ORF">MLD38_020554</name>
</gene>
<dbReference type="EMBL" id="CM042885">
    <property type="protein sequence ID" value="KAI4364465.1"/>
    <property type="molecule type" value="Genomic_DNA"/>
</dbReference>
<evidence type="ECO:0000313" key="1">
    <source>
        <dbReference type="EMBL" id="KAI4364465.1"/>
    </source>
</evidence>
<proteinExistence type="predicted"/>
<dbReference type="Proteomes" id="UP001057402">
    <property type="component" value="Chromosome 6"/>
</dbReference>
<organism evidence="1 2">
    <name type="scientific">Melastoma candidum</name>
    <dbReference type="NCBI Taxonomy" id="119954"/>
    <lineage>
        <taxon>Eukaryota</taxon>
        <taxon>Viridiplantae</taxon>
        <taxon>Streptophyta</taxon>
        <taxon>Embryophyta</taxon>
        <taxon>Tracheophyta</taxon>
        <taxon>Spermatophyta</taxon>
        <taxon>Magnoliopsida</taxon>
        <taxon>eudicotyledons</taxon>
        <taxon>Gunneridae</taxon>
        <taxon>Pentapetalae</taxon>
        <taxon>rosids</taxon>
        <taxon>malvids</taxon>
        <taxon>Myrtales</taxon>
        <taxon>Melastomataceae</taxon>
        <taxon>Melastomatoideae</taxon>
        <taxon>Melastomateae</taxon>
        <taxon>Melastoma</taxon>
    </lineage>
</organism>